<sequence>MDNYLTFGDFDQLEQKVIELDEMTEDEISNWEKSKNFVSIRTISDAVDSAEFDFYEHVKDSLLKLYTESEIKNMKFPEMHAQLFYEFSELFIKKTMKDDNSIYYDLDINNYNYSRIVNKDGIVKVGTPIYQFKEATIKIIEDGNKDKIKILDDIIETDPINKITVINLKGDNLFPPNDINVTPYPFEYETYKTRTTFKVIMRNRFEQKYSQSRKAYFSRYSVQGRSLRRYFGIYGNYTVQMTYNGSFSGSNNVFGYWLDYSIPSNPKQVYALRGWSLSNQTNTKKTHTLNYYFFTKNNKGELNPSLAKECFHSIPYENQYPYLYEGEGGSNPEYGQFSLPSIYHWNHTIKVAGSSNISINTSR</sequence>
<evidence type="ECO:0000313" key="1">
    <source>
        <dbReference type="EMBL" id="MPL77262.1"/>
    </source>
</evidence>
<comment type="caution">
    <text evidence="1">The sequence shown here is derived from an EMBL/GenBank/DDBJ whole genome shotgun (WGS) entry which is preliminary data.</text>
</comment>
<name>A0A644UEI5_9ZZZZ</name>
<protein>
    <submittedName>
        <fullName evidence="1">Uncharacterized protein</fullName>
    </submittedName>
</protein>
<dbReference type="AlphaFoldDB" id="A0A644UEI5"/>
<gene>
    <name evidence="1" type="ORF">SDC9_23115</name>
</gene>
<organism evidence="1">
    <name type="scientific">bioreactor metagenome</name>
    <dbReference type="NCBI Taxonomy" id="1076179"/>
    <lineage>
        <taxon>unclassified sequences</taxon>
        <taxon>metagenomes</taxon>
        <taxon>ecological metagenomes</taxon>
    </lineage>
</organism>
<dbReference type="EMBL" id="VSSQ01000105">
    <property type="protein sequence ID" value="MPL77262.1"/>
    <property type="molecule type" value="Genomic_DNA"/>
</dbReference>
<accession>A0A644UEI5</accession>
<reference evidence="1" key="1">
    <citation type="submission" date="2019-08" db="EMBL/GenBank/DDBJ databases">
        <authorList>
            <person name="Kucharzyk K."/>
            <person name="Murdoch R.W."/>
            <person name="Higgins S."/>
            <person name="Loffler F."/>
        </authorList>
    </citation>
    <scope>NUCLEOTIDE SEQUENCE</scope>
</reference>
<proteinExistence type="predicted"/>